<reference evidence="6" key="1">
    <citation type="submission" date="2015-09" db="EMBL/GenBank/DDBJ databases">
        <authorList>
            <consortium name="Pathogen Informatics"/>
        </authorList>
    </citation>
    <scope>NUCLEOTIDE SEQUENCE [LARGE SCALE GENOMIC DNA]</scope>
    <source>
        <strain evidence="6">Lake Konstanz</strain>
    </source>
</reference>
<organism evidence="5 6">
    <name type="scientific">Bodo saltans</name>
    <name type="common">Flagellated protozoan</name>
    <dbReference type="NCBI Taxonomy" id="75058"/>
    <lineage>
        <taxon>Eukaryota</taxon>
        <taxon>Discoba</taxon>
        <taxon>Euglenozoa</taxon>
        <taxon>Kinetoplastea</taxon>
        <taxon>Metakinetoplastina</taxon>
        <taxon>Eubodonida</taxon>
        <taxon>Bodonidae</taxon>
        <taxon>Bodo</taxon>
    </lineage>
</organism>
<gene>
    <name evidence="5" type="ORF">BSAL_53780</name>
</gene>
<evidence type="ECO:0000256" key="1">
    <source>
        <dbReference type="ARBA" id="ARBA00006478"/>
    </source>
</evidence>
<dbReference type="EMBL" id="CYKH01000115">
    <property type="protein sequence ID" value="CUE71951.1"/>
    <property type="molecule type" value="Genomic_DNA"/>
</dbReference>
<name>A0A0S4ILS7_BODSA</name>
<keyword evidence="6" id="KW-1185">Reference proteome</keyword>
<dbReference type="Gene3D" id="3.40.50.2020">
    <property type="match status" value="2"/>
</dbReference>
<dbReference type="GO" id="GO:0002189">
    <property type="term" value="C:ribose phosphate diphosphokinase complex"/>
    <property type="evidence" value="ECO:0007669"/>
    <property type="project" value="TreeGrafter"/>
</dbReference>
<dbReference type="InterPro" id="IPR000836">
    <property type="entry name" value="PRTase_dom"/>
</dbReference>
<feature type="domain" description="Ribose-phosphate pyrophosphokinase N-terminal" evidence="4">
    <location>
        <begin position="25"/>
        <end position="125"/>
    </location>
</feature>
<dbReference type="OrthoDB" id="10263753at2759"/>
<evidence type="ECO:0000259" key="4">
    <source>
        <dbReference type="Pfam" id="PF13793"/>
    </source>
</evidence>
<dbReference type="PANTHER" id="PTHR10210">
    <property type="entry name" value="RIBOSE-PHOSPHATE DIPHOSPHOKINASE FAMILY MEMBER"/>
    <property type="match status" value="1"/>
</dbReference>
<dbReference type="CDD" id="cd06223">
    <property type="entry name" value="PRTases_typeI"/>
    <property type="match status" value="1"/>
</dbReference>
<comment type="similarity">
    <text evidence="1">Belongs to the ribose-phosphate pyrophosphokinase family.</text>
</comment>
<dbReference type="PANTHER" id="PTHR10210:SF45">
    <property type="entry name" value="RIBOSE-PHOSPHATE PYROPHOSPHOKINASE 3, CHLOROPLASTIC"/>
    <property type="match status" value="1"/>
</dbReference>
<dbReference type="SUPFAM" id="SSF53271">
    <property type="entry name" value="PRTase-like"/>
    <property type="match status" value="2"/>
</dbReference>
<evidence type="ECO:0000313" key="5">
    <source>
        <dbReference type="EMBL" id="CUE71951.1"/>
    </source>
</evidence>
<dbReference type="Pfam" id="PF00156">
    <property type="entry name" value="Pribosyltran"/>
    <property type="match status" value="1"/>
</dbReference>
<dbReference type="GO" id="GO:0006015">
    <property type="term" value="P:5-phosphoribose 1-diphosphate biosynthetic process"/>
    <property type="evidence" value="ECO:0007669"/>
    <property type="project" value="TreeGrafter"/>
</dbReference>
<dbReference type="AlphaFoldDB" id="A0A0S4ILS7"/>
<dbReference type="InterPro" id="IPR029057">
    <property type="entry name" value="PRTase-like"/>
</dbReference>
<dbReference type="GO" id="GO:0006164">
    <property type="term" value="P:purine nucleotide biosynthetic process"/>
    <property type="evidence" value="ECO:0007669"/>
    <property type="project" value="TreeGrafter"/>
</dbReference>
<accession>A0A0S4ILS7</accession>
<evidence type="ECO:0000259" key="3">
    <source>
        <dbReference type="Pfam" id="PF00156"/>
    </source>
</evidence>
<sequence length="341" mass="37524">MKPFGVDDKPWVIVAMDDFLPIAQSLVAARLGTICTGCSFKKFPDGTPDISLAAHDVEGRDVLFIGSPEPGRYLEFFSIVYSIPRYFARSLLVILPYFPTGTMERVEREGEVATAKTLIRMMSAAPPGQTQTTYLMFDIHALATRFFFSDCVKVLLPSVIHDVPFREVFTSNFIVCFPDLGAAKRFSFPFSQCGYKRTVTCSKIRGPGNSRQVVLQDGNEAVRGAHVLVVDDLVQSGSTLAACRDALYAAGAGSVAAFVVHAVFPRQSWKHFLTDENGMEPSKRKGFTHFFVTDTQPWTITNLEGKRPYRVLPIAPSLIRILTTGHAAKANTTSLGVDAKL</sequence>
<dbReference type="GO" id="GO:0005737">
    <property type="term" value="C:cytoplasm"/>
    <property type="evidence" value="ECO:0007669"/>
    <property type="project" value="TreeGrafter"/>
</dbReference>
<protein>
    <submittedName>
        <fullName evidence="5">Phosphoribosyl pyrophosphate synthetase, putative</fullName>
    </submittedName>
</protein>
<keyword evidence="2" id="KW-0545">Nucleotide biosynthesis</keyword>
<dbReference type="OMA" id="FENFWIT"/>
<evidence type="ECO:0000313" key="6">
    <source>
        <dbReference type="Proteomes" id="UP000051952"/>
    </source>
</evidence>
<dbReference type="GO" id="GO:0000287">
    <property type="term" value="F:magnesium ion binding"/>
    <property type="evidence" value="ECO:0007669"/>
    <property type="project" value="InterPro"/>
</dbReference>
<dbReference type="InterPro" id="IPR029099">
    <property type="entry name" value="Pribosyltran_N"/>
</dbReference>
<evidence type="ECO:0000256" key="2">
    <source>
        <dbReference type="ARBA" id="ARBA00022727"/>
    </source>
</evidence>
<dbReference type="VEuPathDB" id="TriTrypDB:BSAL_53780"/>
<feature type="domain" description="Phosphoribosyltransferase" evidence="3">
    <location>
        <begin position="208"/>
        <end position="262"/>
    </location>
</feature>
<dbReference type="InterPro" id="IPR005946">
    <property type="entry name" value="Rib-P_diPkinase"/>
</dbReference>
<dbReference type="SMART" id="SM01400">
    <property type="entry name" value="Pribosyltran_N"/>
    <property type="match status" value="1"/>
</dbReference>
<dbReference type="Pfam" id="PF13793">
    <property type="entry name" value="Pribosyltran_N"/>
    <property type="match status" value="1"/>
</dbReference>
<dbReference type="Proteomes" id="UP000051952">
    <property type="component" value="Unassembled WGS sequence"/>
</dbReference>
<proteinExistence type="inferred from homology"/>